<keyword evidence="4" id="KW-1185">Reference proteome</keyword>
<dbReference type="PANTHER" id="PTHR36505">
    <property type="entry name" value="BLR1072 PROTEIN"/>
    <property type="match status" value="1"/>
</dbReference>
<dbReference type="PATRIC" id="fig|552518.3.peg.1366"/>
<keyword evidence="1" id="KW-0732">Signal</keyword>
<evidence type="ECO:0000256" key="1">
    <source>
        <dbReference type="SAM" id="SignalP"/>
    </source>
</evidence>
<evidence type="ECO:0000313" key="4">
    <source>
        <dbReference type="Proteomes" id="UP000033774"/>
    </source>
</evidence>
<dbReference type="RefSeq" id="WP_045775707.1">
    <property type="nucleotide sequence ID" value="NZ_LAJY01000232.1"/>
</dbReference>
<dbReference type="PANTHER" id="PTHR36505:SF1">
    <property type="entry name" value="BLR1072 PROTEIN"/>
    <property type="match status" value="1"/>
</dbReference>
<dbReference type="InterPro" id="IPR027275">
    <property type="entry name" value="PRC-brl_dom"/>
</dbReference>
<accession>A0A0F3IT11</accession>
<comment type="caution">
    <text evidence="3">The sequence shown here is derived from an EMBL/GenBank/DDBJ whole genome shotgun (WGS) entry which is preliminary data.</text>
</comment>
<gene>
    <name evidence="3" type="ORF">VZ95_09955</name>
</gene>
<feature type="chain" id="PRO_5002462531" evidence="1">
    <location>
        <begin position="24"/>
        <end position="128"/>
    </location>
</feature>
<reference evidence="3 4" key="1">
    <citation type="submission" date="2015-03" db="EMBL/GenBank/DDBJ databases">
        <title>Draft genome sequence of Elstera litoralis.</title>
        <authorList>
            <person name="Rahalkar M.C."/>
            <person name="Dhakephalkar P.K."/>
            <person name="Pore S.D."/>
            <person name="Arora P."/>
            <person name="Kapse N.G."/>
            <person name="Pandit P.S."/>
        </authorList>
    </citation>
    <scope>NUCLEOTIDE SEQUENCE [LARGE SCALE GENOMIC DNA]</scope>
    <source>
        <strain evidence="3 4">Dia-1</strain>
    </source>
</reference>
<sequence length="128" mass="13258">MKKSTIATTGLLVATLLTGSAFAQGAPQTFAPMKIDLQSLTTGYRTSKVVGAPVVNNTGETIGKVDDLIVTPNEKVPYAVLSVGGFLGVGDKLVVVPYSQLSVANGKMLLPGATIESLKALPDYKYAS</sequence>
<organism evidence="3 4">
    <name type="scientific">Elstera litoralis</name>
    <dbReference type="NCBI Taxonomy" id="552518"/>
    <lineage>
        <taxon>Bacteria</taxon>
        <taxon>Pseudomonadati</taxon>
        <taxon>Pseudomonadota</taxon>
        <taxon>Alphaproteobacteria</taxon>
        <taxon>Rhodospirillales</taxon>
        <taxon>Rhodospirillaceae</taxon>
        <taxon>Elstera</taxon>
    </lineage>
</organism>
<feature type="signal peptide" evidence="1">
    <location>
        <begin position="1"/>
        <end position="23"/>
    </location>
</feature>
<evidence type="ECO:0000313" key="3">
    <source>
        <dbReference type="EMBL" id="KJV09683.1"/>
    </source>
</evidence>
<proteinExistence type="predicted"/>
<dbReference type="AlphaFoldDB" id="A0A0F3IT11"/>
<evidence type="ECO:0000259" key="2">
    <source>
        <dbReference type="Pfam" id="PF05239"/>
    </source>
</evidence>
<dbReference type="EMBL" id="LAJY01000232">
    <property type="protein sequence ID" value="KJV09683.1"/>
    <property type="molecule type" value="Genomic_DNA"/>
</dbReference>
<name>A0A0F3IT11_9PROT</name>
<dbReference type="SUPFAM" id="SSF50346">
    <property type="entry name" value="PRC-barrel domain"/>
    <property type="match status" value="1"/>
</dbReference>
<dbReference type="Gene3D" id="2.30.30.240">
    <property type="entry name" value="PRC-barrel domain"/>
    <property type="match status" value="1"/>
</dbReference>
<protein>
    <submittedName>
        <fullName evidence="3">Photosystem reaction center subunit H</fullName>
    </submittedName>
</protein>
<dbReference type="Pfam" id="PF05239">
    <property type="entry name" value="PRC"/>
    <property type="match status" value="1"/>
</dbReference>
<dbReference type="InterPro" id="IPR011033">
    <property type="entry name" value="PRC_barrel-like_sf"/>
</dbReference>
<dbReference type="Proteomes" id="UP000033774">
    <property type="component" value="Unassembled WGS sequence"/>
</dbReference>
<dbReference type="OrthoDB" id="8021018at2"/>
<feature type="domain" description="PRC-barrel" evidence="2">
    <location>
        <begin position="44"/>
        <end position="110"/>
    </location>
</feature>